<dbReference type="NCBIfam" id="NF007528">
    <property type="entry name" value="PRK10141.1"/>
    <property type="match status" value="1"/>
</dbReference>
<evidence type="ECO:0000256" key="3">
    <source>
        <dbReference type="ARBA" id="ARBA00023125"/>
    </source>
</evidence>
<dbReference type="CDD" id="cd00090">
    <property type="entry name" value="HTH_ARSR"/>
    <property type="match status" value="1"/>
</dbReference>
<gene>
    <name evidence="6" type="ORF">E8M12_02795</name>
</gene>
<dbReference type="FunFam" id="1.10.10.10:FF:000279">
    <property type="entry name" value="Transcriptional regulator, ArsR family"/>
    <property type="match status" value="1"/>
</dbReference>
<dbReference type="SUPFAM" id="SSF46785">
    <property type="entry name" value="Winged helix' DNA-binding domain"/>
    <property type="match status" value="1"/>
</dbReference>
<dbReference type="InterPro" id="IPR001845">
    <property type="entry name" value="HTH_ArsR_DNA-bd_dom"/>
</dbReference>
<name>A0A4U1B975_9GAMM</name>
<dbReference type="GO" id="GO:0046685">
    <property type="term" value="P:response to arsenic-containing substance"/>
    <property type="evidence" value="ECO:0007669"/>
    <property type="project" value="UniProtKB-KW"/>
</dbReference>
<feature type="domain" description="HTH arsR-type" evidence="5">
    <location>
        <begin position="1"/>
        <end position="93"/>
    </location>
</feature>
<dbReference type="GO" id="GO:0003700">
    <property type="term" value="F:DNA-binding transcription factor activity"/>
    <property type="evidence" value="ECO:0007669"/>
    <property type="project" value="InterPro"/>
</dbReference>
<dbReference type="SMART" id="SM00418">
    <property type="entry name" value="HTH_ARSR"/>
    <property type="match status" value="1"/>
</dbReference>
<accession>A0A4U1B975</accession>
<dbReference type="InterPro" id="IPR036388">
    <property type="entry name" value="WH-like_DNA-bd_sf"/>
</dbReference>
<dbReference type="Proteomes" id="UP000307999">
    <property type="component" value="Unassembled WGS sequence"/>
</dbReference>
<dbReference type="GO" id="GO:0003677">
    <property type="term" value="F:DNA binding"/>
    <property type="evidence" value="ECO:0007669"/>
    <property type="project" value="UniProtKB-KW"/>
</dbReference>
<sequence>MTQDNFPLIFFKSLADDTRLKILLLLVSEQELCVCEFTSALDLSQPKISRHLALLKQQGLIESRRQGQWVFYSLSESLPHWCLQTLKMCFEQNVGYTSEALASLTRLAPNCT</sequence>
<evidence type="ECO:0000256" key="4">
    <source>
        <dbReference type="ARBA" id="ARBA00023163"/>
    </source>
</evidence>
<dbReference type="OrthoDB" id="9793058at2"/>
<keyword evidence="1" id="KW-0059">Arsenical resistance</keyword>
<dbReference type="PROSITE" id="PS50987">
    <property type="entry name" value="HTH_ARSR_2"/>
    <property type="match status" value="1"/>
</dbReference>
<dbReference type="PANTHER" id="PTHR33154:SF18">
    <property type="entry name" value="ARSENICAL RESISTANCE OPERON REPRESSOR"/>
    <property type="match status" value="1"/>
</dbReference>
<evidence type="ECO:0000259" key="5">
    <source>
        <dbReference type="PROSITE" id="PS50987"/>
    </source>
</evidence>
<organism evidence="6 7">
    <name type="scientific">Thalassotalea mangrovi</name>
    <dbReference type="NCBI Taxonomy" id="2572245"/>
    <lineage>
        <taxon>Bacteria</taxon>
        <taxon>Pseudomonadati</taxon>
        <taxon>Pseudomonadota</taxon>
        <taxon>Gammaproteobacteria</taxon>
        <taxon>Alteromonadales</taxon>
        <taxon>Colwelliaceae</taxon>
        <taxon>Thalassotalea</taxon>
    </lineage>
</organism>
<dbReference type="InterPro" id="IPR011991">
    <property type="entry name" value="ArsR-like_HTH"/>
</dbReference>
<proteinExistence type="predicted"/>
<evidence type="ECO:0000313" key="7">
    <source>
        <dbReference type="Proteomes" id="UP000307999"/>
    </source>
</evidence>
<dbReference type="Gene3D" id="1.10.10.10">
    <property type="entry name" value="Winged helix-like DNA-binding domain superfamily/Winged helix DNA-binding domain"/>
    <property type="match status" value="1"/>
</dbReference>
<dbReference type="Pfam" id="PF01022">
    <property type="entry name" value="HTH_5"/>
    <property type="match status" value="1"/>
</dbReference>
<protein>
    <submittedName>
        <fullName evidence="6">Metalloregulator ArsR/SmtB family transcription factor</fullName>
    </submittedName>
</protein>
<evidence type="ECO:0000256" key="2">
    <source>
        <dbReference type="ARBA" id="ARBA00023015"/>
    </source>
</evidence>
<keyword evidence="2" id="KW-0805">Transcription regulation</keyword>
<evidence type="ECO:0000256" key="1">
    <source>
        <dbReference type="ARBA" id="ARBA00022849"/>
    </source>
</evidence>
<dbReference type="EMBL" id="SWDB01000005">
    <property type="protein sequence ID" value="TKB46887.1"/>
    <property type="molecule type" value="Genomic_DNA"/>
</dbReference>
<reference evidence="6 7" key="1">
    <citation type="submission" date="2019-04" db="EMBL/GenBank/DDBJ databases">
        <title>Thalassotalea guangxiensis sp. nov., isolated from sediment of the coastal wetland.</title>
        <authorList>
            <person name="Zheng S."/>
            <person name="Zhang D."/>
        </authorList>
    </citation>
    <scope>NUCLEOTIDE SEQUENCE [LARGE SCALE GENOMIC DNA]</scope>
    <source>
        <strain evidence="6 7">ZS-4</strain>
    </source>
</reference>
<dbReference type="PANTHER" id="PTHR33154">
    <property type="entry name" value="TRANSCRIPTIONAL REGULATOR, ARSR FAMILY"/>
    <property type="match status" value="1"/>
</dbReference>
<dbReference type="PRINTS" id="PR00778">
    <property type="entry name" value="HTHARSR"/>
</dbReference>
<keyword evidence="3" id="KW-0238">DNA-binding</keyword>
<dbReference type="NCBIfam" id="NF033788">
    <property type="entry name" value="HTH_metalloreg"/>
    <property type="match status" value="1"/>
</dbReference>
<dbReference type="RefSeq" id="WP_136734566.1">
    <property type="nucleotide sequence ID" value="NZ_SWDB01000005.1"/>
</dbReference>
<keyword evidence="7" id="KW-1185">Reference proteome</keyword>
<dbReference type="InterPro" id="IPR051081">
    <property type="entry name" value="HTH_MetalResp_TranReg"/>
</dbReference>
<evidence type="ECO:0000313" key="6">
    <source>
        <dbReference type="EMBL" id="TKB46887.1"/>
    </source>
</evidence>
<comment type="caution">
    <text evidence="6">The sequence shown here is derived from an EMBL/GenBank/DDBJ whole genome shotgun (WGS) entry which is preliminary data.</text>
</comment>
<dbReference type="InterPro" id="IPR036390">
    <property type="entry name" value="WH_DNA-bd_sf"/>
</dbReference>
<keyword evidence="4" id="KW-0804">Transcription</keyword>
<dbReference type="AlphaFoldDB" id="A0A4U1B975"/>